<dbReference type="OrthoDB" id="1160at10239"/>
<evidence type="ECO:0000313" key="2">
    <source>
        <dbReference type="Proteomes" id="UP000014701"/>
    </source>
</evidence>
<dbReference type="RefSeq" id="YP_008318347.1">
    <property type="nucleotide sequence ID" value="NC_021856.1"/>
</dbReference>
<reference evidence="1 2" key="1">
    <citation type="submission" date="2013-02" db="EMBL/GenBank/DDBJ databases">
        <title>phiNIT1 genome sequensing.</title>
        <authorList>
            <person name="Ozaki T."/>
            <person name="Kaneko J."/>
        </authorList>
    </citation>
    <scope>NUCLEOTIDE SEQUENCE [LARGE SCALE GENOMIC DNA]</scope>
    <source>
        <strain evidence="1">PhiNIT1</strain>
    </source>
</reference>
<accession>S6B1G6</accession>
<protein>
    <submittedName>
        <fullName evidence="1">Putative tail fiber</fullName>
    </submittedName>
</protein>
<dbReference type="Proteomes" id="UP000014701">
    <property type="component" value="Segment"/>
</dbReference>
<evidence type="ECO:0000313" key="1">
    <source>
        <dbReference type="EMBL" id="BAN59579.1"/>
    </source>
</evidence>
<name>S6B1G6_9CAUD</name>
<proteinExistence type="predicted"/>
<keyword evidence="2" id="KW-1185">Reference proteome</keyword>
<gene>
    <name evidence="1" type="primary">orf691</name>
</gene>
<dbReference type="EMBL" id="AP013029">
    <property type="protein sequence ID" value="BAN59579.1"/>
    <property type="molecule type" value="Genomic_DNA"/>
</dbReference>
<dbReference type="KEGG" id="vg:16511531"/>
<organism evidence="1 2">
    <name type="scientific">Bacillus phage phiNIT1</name>
    <dbReference type="NCBI Taxonomy" id="207656"/>
    <lineage>
        <taxon>Viruses</taxon>
        <taxon>Duplodnaviria</taxon>
        <taxon>Heunggongvirae</taxon>
        <taxon>Uroviricota</taxon>
        <taxon>Caudoviricetes</taxon>
        <taxon>Herelleviridae</taxon>
        <taxon>Bastillevirinae</taxon>
        <taxon>Nitunavirus</taxon>
        <taxon>Nitunavirus NIT1</taxon>
    </lineage>
</organism>
<dbReference type="GeneID" id="16511531"/>
<sequence length="691" mass="76782">MRILDNEKFEMLNPLSPMRFQSQLGKETKRMYQEGKNIVRLSLARVLKVNYKYNTVEVITTLHKNNLSKNPNDNGKFSARLPVAFGGTTPDGKVYGSNTLVTVGSLVLIGFMEGSKDYPIVINIYGDTNNQSLLTRTSFTSGDATDEDMQRELWQLFTLFPSMTYKNIDGNGNQEVTFSGKSFMYITDTDQENAYVQDAGFDYADLPSSRYANGELIEPKSPDSPTLLYVHQGIYQKHRVTFFIKSDGTVRLGSRHLDGQGITYMEMTTDGGFQVYQKKDTTNPEEESEKFSRFGVTEDGSVILQSQKHIFEVNNEGIYVDGKSLATFGGGGTDGDGNTITFEDILNDLEDLQTSITVMNGKIETKISKTQYDIDMDGVRRYAEELVDGVETEINDINKTLDNLDEYIDGSFKDGIIDTAEAAAIQAYINTLNTEKADIDAKYTEIYNNEFMSDSEKVKLQNAKGSYDSKHTALIDTINGAIVDGKITQEDREAVDQAFDAYHSAVSTLSAAFESAADVISLNKAKKALEDAKGYTDGEIRTVNSTITQLADSITSKVDSTTFTNVVKDLDSKIATTEDNLKKDINDVDTRIDDVEKKVVYRAEIISTNGMIFRKGTTNTTLFCRVYHGDQEVTNTIDASRFKWTRVSDDADGDTAWNNAHSAGTKSVAITPSDVQVRATFNCTILDENLQ</sequence>